<dbReference type="Gene3D" id="2.160.20.10">
    <property type="entry name" value="Single-stranded right-handed beta-helix, Pectin lyase-like"/>
    <property type="match status" value="1"/>
</dbReference>
<dbReference type="Pfam" id="PF12708">
    <property type="entry name" value="Pect-lyase_RHGA_epim"/>
    <property type="match status" value="1"/>
</dbReference>
<keyword evidence="4" id="KW-1185">Reference proteome</keyword>
<dbReference type="AlphaFoldDB" id="A0AAN7LGX3"/>
<keyword evidence="1" id="KW-0812">Transmembrane</keyword>
<keyword evidence="1" id="KW-0472">Membrane</keyword>
<comment type="caution">
    <text evidence="3">The sequence shown here is derived from an EMBL/GenBank/DDBJ whole genome shotgun (WGS) entry which is preliminary data.</text>
</comment>
<dbReference type="EMBL" id="JAXQNO010000012">
    <property type="protein sequence ID" value="KAK4787903.1"/>
    <property type="molecule type" value="Genomic_DNA"/>
</dbReference>
<evidence type="ECO:0000313" key="4">
    <source>
        <dbReference type="Proteomes" id="UP001346149"/>
    </source>
</evidence>
<dbReference type="PANTHER" id="PTHR31339">
    <property type="entry name" value="PECTIN LYASE-RELATED"/>
    <property type="match status" value="1"/>
</dbReference>
<organism evidence="3 4">
    <name type="scientific">Trapa natans</name>
    <name type="common">Water chestnut</name>
    <dbReference type="NCBI Taxonomy" id="22666"/>
    <lineage>
        <taxon>Eukaryota</taxon>
        <taxon>Viridiplantae</taxon>
        <taxon>Streptophyta</taxon>
        <taxon>Embryophyta</taxon>
        <taxon>Tracheophyta</taxon>
        <taxon>Spermatophyta</taxon>
        <taxon>Magnoliopsida</taxon>
        <taxon>eudicotyledons</taxon>
        <taxon>Gunneridae</taxon>
        <taxon>Pentapetalae</taxon>
        <taxon>rosids</taxon>
        <taxon>malvids</taxon>
        <taxon>Myrtales</taxon>
        <taxon>Lythraceae</taxon>
        <taxon>Trapa</taxon>
    </lineage>
</organism>
<proteinExistence type="predicted"/>
<keyword evidence="1" id="KW-1133">Transmembrane helix</keyword>
<feature type="domain" description="Rhamnogalacturonase A/B/Epimerase-like pectate lyase" evidence="2">
    <location>
        <begin position="61"/>
        <end position="104"/>
    </location>
</feature>
<protein>
    <recommendedName>
        <fullName evidence="2">Rhamnogalacturonase A/B/Epimerase-like pectate lyase domain-containing protein</fullName>
    </recommendedName>
</protein>
<dbReference type="SUPFAM" id="SSF51126">
    <property type="entry name" value="Pectin lyase-like"/>
    <property type="match status" value="1"/>
</dbReference>
<name>A0AAN7LGX3_TRANT</name>
<reference evidence="3 4" key="1">
    <citation type="journal article" date="2023" name="Hortic Res">
        <title>Pangenome of water caltrop reveals structural variations and asymmetric subgenome divergence after allopolyploidization.</title>
        <authorList>
            <person name="Zhang X."/>
            <person name="Chen Y."/>
            <person name="Wang L."/>
            <person name="Yuan Y."/>
            <person name="Fang M."/>
            <person name="Shi L."/>
            <person name="Lu R."/>
            <person name="Comes H.P."/>
            <person name="Ma Y."/>
            <person name="Chen Y."/>
            <person name="Huang G."/>
            <person name="Zhou Y."/>
            <person name="Zheng Z."/>
            <person name="Qiu Y."/>
        </authorList>
    </citation>
    <scope>NUCLEOTIDE SEQUENCE [LARGE SCALE GENOMIC DNA]</scope>
    <source>
        <strain evidence="3">F231</strain>
    </source>
</reference>
<dbReference type="InterPro" id="IPR012334">
    <property type="entry name" value="Pectin_lyas_fold"/>
</dbReference>
<dbReference type="Proteomes" id="UP001346149">
    <property type="component" value="Unassembled WGS sequence"/>
</dbReference>
<accession>A0AAN7LGX3</accession>
<gene>
    <name evidence="3" type="ORF">SAY86_011736</name>
</gene>
<dbReference type="InterPro" id="IPR011050">
    <property type="entry name" value="Pectin_lyase_fold/virulence"/>
</dbReference>
<sequence>MESPQSGRTWRTQGLGMALLNMTIVLLLVSPWRTEGRMEKKNSQNIKYKAISCRAHTASLADFGAVGDGTTSNTAAFQKAINHLSQFTDNGGAQLFVPPGRWLTGSFNLTSHFTLFLHRDAVILASQEESEWPLIDPLPSYGRGRDAPGGRYVSLVFGTNLTDVIITGTNVIVQGITILAPVVSPNTDGINPAIGRGGYVKDIYARAMSLKTMKWVFWMTGNYGSHPDENYDPKAMPIIKNINYQDIVAENDG</sequence>
<evidence type="ECO:0000259" key="2">
    <source>
        <dbReference type="Pfam" id="PF12708"/>
    </source>
</evidence>
<evidence type="ECO:0000313" key="3">
    <source>
        <dbReference type="EMBL" id="KAK4787903.1"/>
    </source>
</evidence>
<feature type="transmembrane region" description="Helical" evidence="1">
    <location>
        <begin position="12"/>
        <end position="32"/>
    </location>
</feature>
<evidence type="ECO:0000256" key="1">
    <source>
        <dbReference type="SAM" id="Phobius"/>
    </source>
</evidence>
<dbReference type="PANTHER" id="PTHR31339:SF66">
    <property type="entry name" value="OS06G0106800 PROTEIN"/>
    <property type="match status" value="1"/>
</dbReference>
<dbReference type="InterPro" id="IPR051801">
    <property type="entry name" value="GH28_Enzymes"/>
</dbReference>
<dbReference type="InterPro" id="IPR024535">
    <property type="entry name" value="RHGA/B-epi-like_pectate_lyase"/>
</dbReference>